<evidence type="ECO:0000313" key="1">
    <source>
        <dbReference type="EMBL" id="KDR66885.1"/>
    </source>
</evidence>
<dbReference type="EMBL" id="KL142419">
    <property type="protein sequence ID" value="KDR66885.1"/>
    <property type="molecule type" value="Genomic_DNA"/>
</dbReference>
<dbReference type="AlphaFoldDB" id="A0A067S7P7"/>
<reference evidence="2" key="1">
    <citation type="journal article" date="2014" name="Proc. Natl. Acad. Sci. U.S.A.">
        <title>Extensive sampling of basidiomycete genomes demonstrates inadequacy of the white-rot/brown-rot paradigm for wood decay fungi.</title>
        <authorList>
            <person name="Riley R."/>
            <person name="Salamov A.A."/>
            <person name="Brown D.W."/>
            <person name="Nagy L.G."/>
            <person name="Floudas D."/>
            <person name="Held B.W."/>
            <person name="Levasseur A."/>
            <person name="Lombard V."/>
            <person name="Morin E."/>
            <person name="Otillar R."/>
            <person name="Lindquist E.A."/>
            <person name="Sun H."/>
            <person name="LaButti K.M."/>
            <person name="Schmutz J."/>
            <person name="Jabbour D."/>
            <person name="Luo H."/>
            <person name="Baker S.E."/>
            <person name="Pisabarro A.G."/>
            <person name="Walton J.D."/>
            <person name="Blanchette R.A."/>
            <person name="Henrissat B."/>
            <person name="Martin F."/>
            <person name="Cullen D."/>
            <person name="Hibbett D.S."/>
            <person name="Grigoriev I.V."/>
        </authorList>
    </citation>
    <scope>NUCLEOTIDE SEQUENCE [LARGE SCALE GENOMIC DNA]</scope>
    <source>
        <strain evidence="2">CBS 339.88</strain>
    </source>
</reference>
<organism evidence="1 2">
    <name type="scientific">Galerina marginata (strain CBS 339.88)</name>
    <dbReference type="NCBI Taxonomy" id="685588"/>
    <lineage>
        <taxon>Eukaryota</taxon>
        <taxon>Fungi</taxon>
        <taxon>Dikarya</taxon>
        <taxon>Basidiomycota</taxon>
        <taxon>Agaricomycotina</taxon>
        <taxon>Agaricomycetes</taxon>
        <taxon>Agaricomycetidae</taxon>
        <taxon>Agaricales</taxon>
        <taxon>Agaricineae</taxon>
        <taxon>Strophariaceae</taxon>
        <taxon>Galerina</taxon>
    </lineage>
</organism>
<evidence type="ECO:0008006" key="3">
    <source>
        <dbReference type="Google" id="ProtNLM"/>
    </source>
</evidence>
<gene>
    <name evidence="1" type="ORF">GALMADRAFT_147535</name>
</gene>
<proteinExistence type="predicted"/>
<dbReference type="HOGENOM" id="CLU_512924_0_0_1"/>
<name>A0A067S7P7_GALM3</name>
<dbReference type="OrthoDB" id="3130847at2759"/>
<accession>A0A067S7P7</accession>
<dbReference type="Proteomes" id="UP000027222">
    <property type="component" value="Unassembled WGS sequence"/>
</dbReference>
<sequence>MPSLRTKAHGSIIFQEPILPVDVFSVVTDIIASDLDSAPYVRLRSLMALSLTCYPLFFLSQRYMFTTVNFRLFPRPPFTNPQPQYEIPAIGLQELERVLNRNPCVANYVRTLNIQLDEDDSTGDLVGDIGLLHRFTRLETLTMTPHENVHYTHGVPRWWDEGDIELNRDGEGDLGLLVDDATFMERYQSRPINWEAIPQDLQDAFQILLGLPKLSTLKLLHIKYFPSEILALAVNLQTLHVDRCEFTFVSSPVSSAALLPAGKVRMPLRRFKIHPGTRSDVRILNSSVQYGYGDVPVVDFAQLRQIIFMFRRSFVVDELHQLGDLLDCALHVETLTLFYRYWFPRPLPSGFQPRVQEETFRKLARLHNLRIICDLPVRFYYCSILCDTLKDAKSFEVLESLDIRIKLYPGLTEPIVRELQNLDYYISSVSRFPALTSVTIAIFLDHFSDFKETSVLQSFGSPRLRASASDLYELSDILLWLRLPNTHLSFLSSGVVDLSYSVMDAVGALNPTIIVNNALGILNESYMYLCD</sequence>
<keyword evidence="2" id="KW-1185">Reference proteome</keyword>
<evidence type="ECO:0000313" key="2">
    <source>
        <dbReference type="Proteomes" id="UP000027222"/>
    </source>
</evidence>
<protein>
    <recommendedName>
        <fullName evidence="3">F-box domain-containing protein</fullName>
    </recommendedName>
</protein>